<organism evidence="2 3">
    <name type="scientific">Motilimonas pumila</name>
    <dbReference type="NCBI Taxonomy" id="2303987"/>
    <lineage>
        <taxon>Bacteria</taxon>
        <taxon>Pseudomonadati</taxon>
        <taxon>Pseudomonadota</taxon>
        <taxon>Gammaproteobacteria</taxon>
        <taxon>Alteromonadales</taxon>
        <taxon>Alteromonadales genera incertae sedis</taxon>
        <taxon>Motilimonas</taxon>
    </lineage>
</organism>
<keyword evidence="3" id="KW-1185">Reference proteome</keyword>
<reference evidence="2 3" key="2">
    <citation type="submission" date="2019-01" db="EMBL/GenBank/DDBJ databases">
        <title>Motilimonas pumilus sp. nov., isolated from the gut of sea cucumber (Apostichopus japonicus).</title>
        <authorList>
            <person name="Wang F.-Q."/>
            <person name="Ren L.-H."/>
            <person name="Lin Y.-W."/>
            <person name="Sun G.-H."/>
            <person name="Du Z.-J."/>
            <person name="Zhao J.-X."/>
            <person name="Liu X.-J."/>
            <person name="Liu L.-J."/>
        </authorList>
    </citation>
    <scope>NUCLEOTIDE SEQUENCE [LARGE SCALE GENOMIC DNA]</scope>
    <source>
        <strain evidence="2 3">PLHSC7-2</strain>
    </source>
</reference>
<keyword evidence="1" id="KW-0732">Signal</keyword>
<gene>
    <name evidence="2" type="ORF">D1Z90_03405</name>
</gene>
<name>A0A418YIT5_9GAMM</name>
<dbReference type="PROSITE" id="PS51257">
    <property type="entry name" value="PROKAR_LIPOPROTEIN"/>
    <property type="match status" value="1"/>
</dbReference>
<comment type="caution">
    <text evidence="2">The sequence shown here is derived from an EMBL/GenBank/DDBJ whole genome shotgun (WGS) entry which is preliminary data.</text>
</comment>
<evidence type="ECO:0000313" key="2">
    <source>
        <dbReference type="EMBL" id="RJG50540.1"/>
    </source>
</evidence>
<feature type="signal peptide" evidence="1">
    <location>
        <begin position="1"/>
        <end position="18"/>
    </location>
</feature>
<dbReference type="EMBL" id="QZCH01000002">
    <property type="protein sequence ID" value="RJG50540.1"/>
    <property type="molecule type" value="Genomic_DNA"/>
</dbReference>
<dbReference type="AlphaFoldDB" id="A0A418YIT5"/>
<reference evidence="2 3" key="1">
    <citation type="submission" date="2018-09" db="EMBL/GenBank/DDBJ databases">
        <authorList>
            <person name="Wang F."/>
        </authorList>
    </citation>
    <scope>NUCLEOTIDE SEQUENCE [LARGE SCALE GENOMIC DNA]</scope>
    <source>
        <strain evidence="2 3">PLHSC7-2</strain>
    </source>
</reference>
<proteinExistence type="predicted"/>
<evidence type="ECO:0000256" key="1">
    <source>
        <dbReference type="SAM" id="SignalP"/>
    </source>
</evidence>
<evidence type="ECO:0000313" key="3">
    <source>
        <dbReference type="Proteomes" id="UP000283255"/>
    </source>
</evidence>
<dbReference type="RefSeq" id="WP_119909341.1">
    <property type="nucleotide sequence ID" value="NZ_QZCH01000002.1"/>
</dbReference>
<evidence type="ECO:0008006" key="4">
    <source>
        <dbReference type="Google" id="ProtNLM"/>
    </source>
</evidence>
<protein>
    <recommendedName>
        <fullName evidence="4">Lipoprotein</fullName>
    </recommendedName>
</protein>
<feature type="chain" id="PRO_5019210676" description="Lipoprotein" evidence="1">
    <location>
        <begin position="19"/>
        <end position="82"/>
    </location>
</feature>
<dbReference type="Proteomes" id="UP000283255">
    <property type="component" value="Unassembled WGS sequence"/>
</dbReference>
<sequence>MKRTILALPIVLALAACANTEKVESAADITPQMIKTLPERELCEVLVNKGSSDEQVLLAFEELTRRDVNPTLCRGFLTPSES</sequence>
<accession>A0A418YIT5</accession>